<keyword evidence="3" id="KW-1185">Reference proteome</keyword>
<dbReference type="EMBL" id="JBBWWQ010000018">
    <property type="protein sequence ID" value="KAK8921075.1"/>
    <property type="molecule type" value="Genomic_DNA"/>
</dbReference>
<accession>A0AAP0AZ58</accession>
<comment type="caution">
    <text evidence="2">The sequence shown here is derived from an EMBL/GenBank/DDBJ whole genome shotgun (WGS) entry which is preliminary data.</text>
</comment>
<evidence type="ECO:0000313" key="3">
    <source>
        <dbReference type="Proteomes" id="UP001418222"/>
    </source>
</evidence>
<organism evidence="2 3">
    <name type="scientific">Platanthera zijinensis</name>
    <dbReference type="NCBI Taxonomy" id="2320716"/>
    <lineage>
        <taxon>Eukaryota</taxon>
        <taxon>Viridiplantae</taxon>
        <taxon>Streptophyta</taxon>
        <taxon>Embryophyta</taxon>
        <taxon>Tracheophyta</taxon>
        <taxon>Spermatophyta</taxon>
        <taxon>Magnoliopsida</taxon>
        <taxon>Liliopsida</taxon>
        <taxon>Asparagales</taxon>
        <taxon>Orchidaceae</taxon>
        <taxon>Orchidoideae</taxon>
        <taxon>Orchideae</taxon>
        <taxon>Orchidinae</taxon>
        <taxon>Platanthera</taxon>
    </lineage>
</organism>
<evidence type="ECO:0000256" key="1">
    <source>
        <dbReference type="SAM" id="MobiDB-lite"/>
    </source>
</evidence>
<name>A0AAP0AZ58_9ASPA</name>
<feature type="region of interest" description="Disordered" evidence="1">
    <location>
        <begin position="1"/>
        <end position="22"/>
    </location>
</feature>
<evidence type="ECO:0000313" key="2">
    <source>
        <dbReference type="EMBL" id="KAK8921075.1"/>
    </source>
</evidence>
<feature type="compositionally biased region" description="Basic and acidic residues" evidence="1">
    <location>
        <begin position="1"/>
        <end position="11"/>
    </location>
</feature>
<dbReference type="Proteomes" id="UP001418222">
    <property type="component" value="Unassembled WGS sequence"/>
</dbReference>
<protein>
    <submittedName>
        <fullName evidence="2">Mediator of RNA polymerase II transcription subunit 34</fullName>
    </submittedName>
</protein>
<sequence length="191" mass="21504">MLNDHRTRDLQQPEEDTPWDTPVSQAATATYKVKTDLMEMLHIANCVRFVRTVNRPNLFYKVAHTLCDRNSIVTQLDAVAEIADSMGSCRGSQEVSQYNCWNSPYLDHDAEIVHEDDILKLEVAGLKSIKGFGAPLDASTFVSSQVRCVSKRTCVRSSARNQAITEGHKGFIVVPRPWIVQQHDVEVEMES</sequence>
<dbReference type="AlphaFoldDB" id="A0AAP0AZ58"/>
<gene>
    <name evidence="2" type="primary">MED34</name>
    <name evidence="2" type="ORF">KSP39_PZI020159</name>
</gene>
<reference evidence="2 3" key="1">
    <citation type="journal article" date="2022" name="Nat. Plants">
        <title>Genomes of leafy and leafless Platanthera orchids illuminate the evolution of mycoheterotrophy.</title>
        <authorList>
            <person name="Li M.H."/>
            <person name="Liu K.W."/>
            <person name="Li Z."/>
            <person name="Lu H.C."/>
            <person name="Ye Q.L."/>
            <person name="Zhang D."/>
            <person name="Wang J.Y."/>
            <person name="Li Y.F."/>
            <person name="Zhong Z.M."/>
            <person name="Liu X."/>
            <person name="Yu X."/>
            <person name="Liu D.K."/>
            <person name="Tu X.D."/>
            <person name="Liu B."/>
            <person name="Hao Y."/>
            <person name="Liao X.Y."/>
            <person name="Jiang Y.T."/>
            <person name="Sun W.H."/>
            <person name="Chen J."/>
            <person name="Chen Y.Q."/>
            <person name="Ai Y."/>
            <person name="Zhai J.W."/>
            <person name="Wu S.S."/>
            <person name="Zhou Z."/>
            <person name="Hsiao Y.Y."/>
            <person name="Wu W.L."/>
            <person name="Chen Y.Y."/>
            <person name="Lin Y.F."/>
            <person name="Hsu J.L."/>
            <person name="Li C.Y."/>
            <person name="Wang Z.W."/>
            <person name="Zhao X."/>
            <person name="Zhong W.Y."/>
            <person name="Ma X.K."/>
            <person name="Ma L."/>
            <person name="Huang J."/>
            <person name="Chen G.Z."/>
            <person name="Huang M.Z."/>
            <person name="Huang L."/>
            <person name="Peng D.H."/>
            <person name="Luo Y.B."/>
            <person name="Zou S.Q."/>
            <person name="Chen S.P."/>
            <person name="Lan S."/>
            <person name="Tsai W.C."/>
            <person name="Van de Peer Y."/>
            <person name="Liu Z.J."/>
        </authorList>
    </citation>
    <scope>NUCLEOTIDE SEQUENCE [LARGE SCALE GENOMIC DNA]</scope>
    <source>
        <strain evidence="2">Lor287</strain>
    </source>
</reference>
<proteinExistence type="predicted"/>